<dbReference type="PATRIC" id="fig|423471.3.peg.597"/>
<keyword evidence="2" id="KW-0812">Transmembrane</keyword>
<dbReference type="Proteomes" id="UP000003477">
    <property type="component" value="Unassembled WGS sequence"/>
</dbReference>
<feature type="compositionally biased region" description="Basic and acidic residues" evidence="1">
    <location>
        <begin position="10"/>
        <end position="19"/>
    </location>
</feature>
<feature type="transmembrane region" description="Helical" evidence="2">
    <location>
        <begin position="55"/>
        <end position="77"/>
    </location>
</feature>
<keyword evidence="2" id="KW-1133">Transmembrane helix</keyword>
<feature type="transmembrane region" description="Helical" evidence="2">
    <location>
        <begin position="111"/>
        <end position="128"/>
    </location>
</feature>
<organism evidence="3 4">
    <name type="scientific">Crocosphaera watsonii WH 0003</name>
    <dbReference type="NCBI Taxonomy" id="423471"/>
    <lineage>
        <taxon>Bacteria</taxon>
        <taxon>Bacillati</taxon>
        <taxon>Cyanobacteriota</taxon>
        <taxon>Cyanophyceae</taxon>
        <taxon>Oscillatoriophycideae</taxon>
        <taxon>Chroococcales</taxon>
        <taxon>Aphanothecaceae</taxon>
        <taxon>Crocosphaera</taxon>
    </lineage>
</organism>
<gene>
    <name evidence="3" type="ORF">CWATWH0003_0653</name>
</gene>
<sequence length="138" mass="15566">MTSDTSENPEQQRKTDSKNLESFAEEYDSDKSDNSQAESGKDGDKDFRLRNRNNWIASILALALWATLIFTIVYHLMSTVKFSNYLVDSETPVELEKVQTAVTLVDDTAKTLYSFLGTLVTAVTAYYFKTVADEGNNR</sequence>
<proteinExistence type="predicted"/>
<comment type="caution">
    <text evidence="3">The sequence shown here is derived from an EMBL/GenBank/DDBJ whole genome shotgun (WGS) entry which is preliminary data.</text>
</comment>
<dbReference type="EMBL" id="AESD01000110">
    <property type="protein sequence ID" value="EHJ14677.1"/>
    <property type="molecule type" value="Genomic_DNA"/>
</dbReference>
<evidence type="ECO:0000256" key="2">
    <source>
        <dbReference type="SAM" id="Phobius"/>
    </source>
</evidence>
<evidence type="ECO:0000313" key="3">
    <source>
        <dbReference type="EMBL" id="EHJ14677.1"/>
    </source>
</evidence>
<dbReference type="RefSeq" id="WP_007309245.1">
    <property type="nucleotide sequence ID" value="NZ_AESD01000110.1"/>
</dbReference>
<name>G5IZG2_CROWT</name>
<protein>
    <submittedName>
        <fullName evidence="3">Uncharacterized protein</fullName>
    </submittedName>
</protein>
<dbReference type="GeneID" id="88764556"/>
<accession>G5IZG2</accession>
<evidence type="ECO:0000313" key="4">
    <source>
        <dbReference type="Proteomes" id="UP000003477"/>
    </source>
</evidence>
<keyword evidence="2" id="KW-0472">Membrane</keyword>
<feature type="region of interest" description="Disordered" evidence="1">
    <location>
        <begin position="1"/>
        <end position="47"/>
    </location>
</feature>
<reference evidence="3 4" key="1">
    <citation type="journal article" date="2011" name="Front. Microbiol.">
        <title>Two Strains of Crocosphaera watsonii with Highly Conserved Genomes are Distinguished by Strain-Specific Features.</title>
        <authorList>
            <person name="Bench S.R."/>
            <person name="Ilikchyan I.N."/>
            <person name="Tripp H.J."/>
            <person name="Zehr J.P."/>
        </authorList>
    </citation>
    <scope>NUCLEOTIDE SEQUENCE [LARGE SCALE GENOMIC DNA]</scope>
    <source>
        <strain evidence="3 4">WH 0003</strain>
    </source>
</reference>
<evidence type="ECO:0000256" key="1">
    <source>
        <dbReference type="SAM" id="MobiDB-lite"/>
    </source>
</evidence>
<feature type="compositionally biased region" description="Basic and acidic residues" evidence="1">
    <location>
        <begin position="29"/>
        <end position="47"/>
    </location>
</feature>
<dbReference type="AlphaFoldDB" id="G5IZG2"/>